<evidence type="ECO:0000313" key="3">
    <source>
        <dbReference type="Proteomes" id="UP000696294"/>
    </source>
</evidence>
<sequence length="151" mass="16723">MRVTRRRKLPALALVISLLVGACAQQPEEVDPGVLGEINKIGTVVWKERQEVSTGSEILVTHAFLVDVGGDTEEKSLGKAVAYLHSRNWTTKVDSRPLNVWLKSPRWEGATVAAYAWSVSEEHNRPEAMKAIERQGIKPTALVSVYAYVGW</sequence>
<keyword evidence="3" id="KW-1185">Reference proteome</keyword>
<accession>A0ABX1BGM0</accession>
<name>A0ABX1BGM0_9ACTN</name>
<feature type="chain" id="PRO_5045264042" evidence="1">
    <location>
        <begin position="25"/>
        <end position="151"/>
    </location>
</feature>
<feature type="signal peptide" evidence="1">
    <location>
        <begin position="1"/>
        <end position="24"/>
    </location>
</feature>
<dbReference type="EMBL" id="JAATEP010000038">
    <property type="protein sequence ID" value="NJP95487.1"/>
    <property type="molecule type" value="Genomic_DNA"/>
</dbReference>
<comment type="caution">
    <text evidence="2">The sequence shown here is derived from an EMBL/GenBank/DDBJ whole genome shotgun (WGS) entry which is preliminary data.</text>
</comment>
<protein>
    <submittedName>
        <fullName evidence="2">Uncharacterized protein</fullName>
    </submittedName>
</protein>
<proteinExistence type="predicted"/>
<dbReference type="Proteomes" id="UP000696294">
    <property type="component" value="Unassembled WGS sequence"/>
</dbReference>
<organism evidence="2 3">
    <name type="scientific">Nonomuraea composti</name>
    <dbReference type="NCBI Taxonomy" id="2720023"/>
    <lineage>
        <taxon>Bacteria</taxon>
        <taxon>Bacillati</taxon>
        <taxon>Actinomycetota</taxon>
        <taxon>Actinomycetes</taxon>
        <taxon>Streptosporangiales</taxon>
        <taxon>Streptosporangiaceae</taxon>
        <taxon>Nonomuraea</taxon>
    </lineage>
</organism>
<reference evidence="2 3" key="1">
    <citation type="submission" date="2020-03" db="EMBL/GenBank/DDBJ databases">
        <title>WGS of actinomycetes isolated from Thailand.</title>
        <authorList>
            <person name="Thawai C."/>
        </authorList>
    </citation>
    <scope>NUCLEOTIDE SEQUENCE [LARGE SCALE GENOMIC DNA]</scope>
    <source>
        <strain evidence="2 3">FMUSA5-5</strain>
    </source>
</reference>
<evidence type="ECO:0000256" key="1">
    <source>
        <dbReference type="SAM" id="SignalP"/>
    </source>
</evidence>
<gene>
    <name evidence="2" type="ORF">HCN51_39670</name>
</gene>
<dbReference type="PROSITE" id="PS51257">
    <property type="entry name" value="PROKAR_LIPOPROTEIN"/>
    <property type="match status" value="1"/>
</dbReference>
<evidence type="ECO:0000313" key="2">
    <source>
        <dbReference type="EMBL" id="NJP95487.1"/>
    </source>
</evidence>
<keyword evidence="1" id="KW-0732">Signal</keyword>
<dbReference type="RefSeq" id="WP_168017215.1">
    <property type="nucleotide sequence ID" value="NZ_JAATEP010000038.1"/>
</dbReference>